<dbReference type="GO" id="GO:0090575">
    <property type="term" value="C:RNA polymerase II transcription regulator complex"/>
    <property type="evidence" value="ECO:0007669"/>
    <property type="project" value="TreeGrafter"/>
</dbReference>
<dbReference type="PANTHER" id="PTHR12081:SF7">
    <property type="entry name" value="TRANSCRIPTION FACTOR EFL-3"/>
    <property type="match status" value="1"/>
</dbReference>
<dbReference type="InterPro" id="IPR003316">
    <property type="entry name" value="E2F_WHTH_DNA-bd_dom"/>
</dbReference>
<evidence type="ECO:0000256" key="5">
    <source>
        <dbReference type="ARBA" id="ARBA00023125"/>
    </source>
</evidence>
<keyword evidence="5 9" id="KW-0238">DNA-binding</keyword>
<proteinExistence type="inferred from homology"/>
<feature type="domain" description="E2F/DP family winged-helix DNA-binding" evidence="10">
    <location>
        <begin position="87"/>
        <end position="166"/>
    </location>
</feature>
<keyword evidence="8" id="KW-0131">Cell cycle</keyword>
<comment type="similarity">
    <text evidence="2 9">Belongs to the E2F/DP family.</text>
</comment>
<evidence type="ECO:0000256" key="6">
    <source>
        <dbReference type="ARBA" id="ARBA00023163"/>
    </source>
</evidence>
<reference evidence="11" key="1">
    <citation type="submission" date="2018-02" db="EMBL/GenBank/DDBJ databases">
        <authorList>
            <person name="Cohen D.B."/>
            <person name="Kent A.D."/>
        </authorList>
    </citation>
    <scope>NUCLEOTIDE SEQUENCE</scope>
</reference>
<evidence type="ECO:0000256" key="2">
    <source>
        <dbReference type="ARBA" id="ARBA00010940"/>
    </source>
</evidence>
<evidence type="ECO:0000313" key="11">
    <source>
        <dbReference type="EMBL" id="SPD25880.1"/>
    </source>
</evidence>
<evidence type="ECO:0000259" key="10">
    <source>
        <dbReference type="SMART" id="SM01372"/>
    </source>
</evidence>
<feature type="domain" description="E2F/DP family winged-helix DNA-binding" evidence="10">
    <location>
        <begin position="11"/>
        <end position="76"/>
    </location>
</feature>
<dbReference type="GO" id="GO:0000981">
    <property type="term" value="F:DNA-binding transcription factor activity, RNA polymerase II-specific"/>
    <property type="evidence" value="ECO:0007669"/>
    <property type="project" value="TreeGrafter"/>
</dbReference>
<accession>A0A2N9INX6</accession>
<evidence type="ECO:0000256" key="7">
    <source>
        <dbReference type="ARBA" id="ARBA00023242"/>
    </source>
</evidence>
<evidence type="ECO:0000256" key="9">
    <source>
        <dbReference type="RuleBase" id="RU003796"/>
    </source>
</evidence>
<dbReference type="InterPro" id="IPR036390">
    <property type="entry name" value="WH_DNA-bd_sf"/>
</dbReference>
<protein>
    <recommendedName>
        <fullName evidence="10">E2F/DP family winged-helix DNA-binding domain-containing protein</fullName>
    </recommendedName>
</protein>
<evidence type="ECO:0000256" key="8">
    <source>
        <dbReference type="ARBA" id="ARBA00023306"/>
    </source>
</evidence>
<dbReference type="AlphaFoldDB" id="A0A2N9INX6"/>
<dbReference type="InterPro" id="IPR015633">
    <property type="entry name" value="E2F"/>
</dbReference>
<evidence type="ECO:0000256" key="1">
    <source>
        <dbReference type="ARBA" id="ARBA00004123"/>
    </source>
</evidence>
<evidence type="ECO:0000256" key="4">
    <source>
        <dbReference type="ARBA" id="ARBA00023015"/>
    </source>
</evidence>
<organism evidence="11">
    <name type="scientific">Fagus sylvatica</name>
    <name type="common">Beechnut</name>
    <dbReference type="NCBI Taxonomy" id="28930"/>
    <lineage>
        <taxon>Eukaryota</taxon>
        <taxon>Viridiplantae</taxon>
        <taxon>Streptophyta</taxon>
        <taxon>Embryophyta</taxon>
        <taxon>Tracheophyta</taxon>
        <taxon>Spermatophyta</taxon>
        <taxon>Magnoliopsida</taxon>
        <taxon>eudicotyledons</taxon>
        <taxon>Gunneridae</taxon>
        <taxon>Pentapetalae</taxon>
        <taxon>rosids</taxon>
        <taxon>fabids</taxon>
        <taxon>Fagales</taxon>
        <taxon>Fagaceae</taxon>
        <taxon>Fagus</taxon>
    </lineage>
</organism>
<dbReference type="SUPFAM" id="SSF46785">
    <property type="entry name" value="Winged helix' DNA-binding domain"/>
    <property type="match status" value="2"/>
</dbReference>
<comment type="subcellular location">
    <subcellularLocation>
        <location evidence="1 9">Nucleus</location>
    </subcellularLocation>
</comment>
<dbReference type="Pfam" id="PF02319">
    <property type="entry name" value="WHD_E2F_TDP"/>
    <property type="match status" value="2"/>
</dbReference>
<dbReference type="FunFam" id="1.10.10.10:FF:000073">
    <property type="entry name" value="E2F transcription factor 8"/>
    <property type="match status" value="1"/>
</dbReference>
<dbReference type="SMART" id="SM01372">
    <property type="entry name" value="E2F_TDP"/>
    <property type="match status" value="2"/>
</dbReference>
<dbReference type="InterPro" id="IPR036388">
    <property type="entry name" value="WH-like_DNA-bd_sf"/>
</dbReference>
<name>A0A2N9INX6_FAGSY</name>
<gene>
    <name evidence="11" type="ORF">FSB_LOCUS53762</name>
</gene>
<sequence>MSSSEPPVYCRKEKSIGLLCSNFLSLYNQEGDGTIGLDDAAIKLGVGRRRIYDVVNILESVGIVARKGKNQYIWKGYEEIPRALEELKEKGLRENSNISGCCSSVEVEMISLDDAAKALSGENHDSAALRTKVRRLYDIMNVLSSMNLIEKTYLPKSRKPALRWLGWKAEPKNGSNAALDLNESNKRLFGTDITNYGSKRNKVDSSLNWNLNQKVNMPMHNRQVGLENVPDGTNLEHRSKHSSKGIVFGPFAPMSMPSLKDSEKKRVIEDQDNENLSSICYPQYHNQGDF</sequence>
<evidence type="ECO:0000256" key="3">
    <source>
        <dbReference type="ARBA" id="ARBA00022491"/>
    </source>
</evidence>
<dbReference type="GO" id="GO:0000978">
    <property type="term" value="F:RNA polymerase II cis-regulatory region sequence-specific DNA binding"/>
    <property type="evidence" value="ECO:0007669"/>
    <property type="project" value="InterPro"/>
</dbReference>
<keyword evidence="6 9" id="KW-0804">Transcription</keyword>
<keyword evidence="7 9" id="KW-0539">Nucleus</keyword>
<dbReference type="Gene3D" id="1.10.10.10">
    <property type="entry name" value="Winged helix-like DNA-binding domain superfamily/Winged helix DNA-binding domain"/>
    <property type="match status" value="2"/>
</dbReference>
<keyword evidence="3" id="KW-0678">Repressor</keyword>
<keyword evidence="4 9" id="KW-0805">Transcription regulation</keyword>
<dbReference type="PANTHER" id="PTHR12081">
    <property type="entry name" value="TRANSCRIPTION FACTOR E2F"/>
    <property type="match status" value="1"/>
</dbReference>
<dbReference type="EMBL" id="OIVN01006135">
    <property type="protein sequence ID" value="SPD25880.1"/>
    <property type="molecule type" value="Genomic_DNA"/>
</dbReference>